<protein>
    <submittedName>
        <fullName evidence="1">Uncharacterized protein</fullName>
    </submittedName>
</protein>
<dbReference type="Proteomes" id="UP000030652">
    <property type="component" value="Unassembled WGS sequence"/>
</dbReference>
<organism evidence="1 2">
    <name type="scientific">Candidatus Scalindua brodae</name>
    <dbReference type="NCBI Taxonomy" id="237368"/>
    <lineage>
        <taxon>Bacteria</taxon>
        <taxon>Pseudomonadati</taxon>
        <taxon>Planctomycetota</taxon>
        <taxon>Candidatus Brocadiia</taxon>
        <taxon>Candidatus Brocadiales</taxon>
        <taxon>Candidatus Scalinduaceae</taxon>
        <taxon>Candidatus Scalindua</taxon>
    </lineage>
</organism>
<evidence type="ECO:0000313" key="1">
    <source>
        <dbReference type="EMBL" id="KHE90698.1"/>
    </source>
</evidence>
<gene>
    <name evidence="1" type="ORF">SCABRO_03543</name>
</gene>
<proteinExistence type="predicted"/>
<reference evidence="1 2" key="1">
    <citation type="submission" date="2014-10" db="EMBL/GenBank/DDBJ databases">
        <title>Draft genome of anammox bacterium scalindua brodae, obtained using differential coverage binning of sequence data from two enrichment reactors.</title>
        <authorList>
            <person name="Speth D.R."/>
            <person name="Russ L."/>
            <person name="Kartal B."/>
            <person name="Op den Camp H.J."/>
            <person name="Dutilh B.E."/>
            <person name="Jetten M.S."/>
        </authorList>
    </citation>
    <scope>NUCLEOTIDE SEQUENCE [LARGE SCALE GENOMIC DNA]</scope>
    <source>
        <strain evidence="1">RU1</strain>
    </source>
</reference>
<sequence length="214" mass="24246">MMRKKTKIIIYILIVLVTTFKIQTVTAIEGPTVDEIINYLEATIPEATGIKTNFSAKLLGKQVEGTKQEKYKIKIVNKELIIIEKNNTRFAKTIKDNQPLSTSQSRITEVIKMENVNPKITLTYKTAPLEGDDVMKAIYPSHIKIKIKAKQNNKWKVYNNDIEQVTSMLNQTSQNCPISHYEAQSCMLFTTDETAAENIAKALSHLILLCGKKK</sequence>
<evidence type="ECO:0000313" key="2">
    <source>
        <dbReference type="Proteomes" id="UP000030652"/>
    </source>
</evidence>
<name>A0A0B0EHW0_9BACT</name>
<comment type="caution">
    <text evidence="1">The sequence shown here is derived from an EMBL/GenBank/DDBJ whole genome shotgun (WGS) entry which is preliminary data.</text>
</comment>
<dbReference type="EMBL" id="JRYO01000244">
    <property type="protein sequence ID" value="KHE90698.1"/>
    <property type="molecule type" value="Genomic_DNA"/>
</dbReference>
<dbReference type="AlphaFoldDB" id="A0A0B0EHW0"/>
<accession>A0A0B0EHW0</accession>